<dbReference type="PROSITE" id="PS00028">
    <property type="entry name" value="ZINC_FINGER_C2H2_1"/>
    <property type="match status" value="1"/>
</dbReference>
<dbReference type="PANTHER" id="PTHR24388:SF54">
    <property type="entry name" value="PROTEIN ESCARGOT"/>
    <property type="match status" value="1"/>
</dbReference>
<dbReference type="GO" id="GO:0000978">
    <property type="term" value="F:RNA polymerase II cis-regulatory region sequence-specific DNA binding"/>
    <property type="evidence" value="ECO:0007669"/>
    <property type="project" value="TreeGrafter"/>
</dbReference>
<keyword evidence="3" id="KW-0677">Repeat</keyword>
<dbReference type="AlphaFoldDB" id="A0A135U7R5"/>
<accession>A0A135U7R5</accession>
<feature type="domain" description="C2H2-type" evidence="9">
    <location>
        <begin position="237"/>
        <end position="266"/>
    </location>
</feature>
<evidence type="ECO:0000256" key="6">
    <source>
        <dbReference type="ARBA" id="ARBA00023242"/>
    </source>
</evidence>
<organism evidence="10 11">
    <name type="scientific">Colletotrichum nymphaeae SA-01</name>
    <dbReference type="NCBI Taxonomy" id="1460502"/>
    <lineage>
        <taxon>Eukaryota</taxon>
        <taxon>Fungi</taxon>
        <taxon>Dikarya</taxon>
        <taxon>Ascomycota</taxon>
        <taxon>Pezizomycotina</taxon>
        <taxon>Sordariomycetes</taxon>
        <taxon>Hypocreomycetidae</taxon>
        <taxon>Glomerellales</taxon>
        <taxon>Glomerellaceae</taxon>
        <taxon>Colletotrichum</taxon>
        <taxon>Colletotrichum acutatum species complex</taxon>
    </lineage>
</organism>
<dbReference type="EMBL" id="JEMN01000789">
    <property type="protein sequence ID" value="KXH56451.1"/>
    <property type="molecule type" value="Genomic_DNA"/>
</dbReference>
<evidence type="ECO:0000313" key="10">
    <source>
        <dbReference type="EMBL" id="KXH56451.1"/>
    </source>
</evidence>
<feature type="region of interest" description="Disordered" evidence="8">
    <location>
        <begin position="59"/>
        <end position="99"/>
    </location>
</feature>
<dbReference type="GO" id="GO:0008270">
    <property type="term" value="F:zinc ion binding"/>
    <property type="evidence" value="ECO:0007669"/>
    <property type="project" value="UniProtKB-KW"/>
</dbReference>
<comment type="subcellular location">
    <subcellularLocation>
        <location evidence="1">Nucleus</location>
    </subcellularLocation>
</comment>
<evidence type="ECO:0000259" key="9">
    <source>
        <dbReference type="PROSITE" id="PS50157"/>
    </source>
</evidence>
<evidence type="ECO:0000256" key="8">
    <source>
        <dbReference type="SAM" id="MobiDB-lite"/>
    </source>
</evidence>
<reference evidence="10 11" key="1">
    <citation type="submission" date="2014-02" db="EMBL/GenBank/DDBJ databases">
        <title>The genome sequence of Colletotrichum nymphaeae SA-01.</title>
        <authorList>
            <person name="Baroncelli R."/>
            <person name="Thon M.R."/>
        </authorList>
    </citation>
    <scope>NUCLEOTIDE SEQUENCE [LARGE SCALE GENOMIC DNA]</scope>
    <source>
        <strain evidence="10 11">SA-01</strain>
    </source>
</reference>
<evidence type="ECO:0000256" key="2">
    <source>
        <dbReference type="ARBA" id="ARBA00022723"/>
    </source>
</evidence>
<protein>
    <recommendedName>
        <fullName evidence="9">C2H2-type domain-containing protein</fullName>
    </recommendedName>
</protein>
<dbReference type="InterPro" id="IPR036236">
    <property type="entry name" value="Znf_C2H2_sf"/>
</dbReference>
<dbReference type="SUPFAM" id="SSF57667">
    <property type="entry name" value="beta-beta-alpha zinc fingers"/>
    <property type="match status" value="1"/>
</dbReference>
<keyword evidence="6" id="KW-0539">Nucleus</keyword>
<evidence type="ECO:0000256" key="4">
    <source>
        <dbReference type="ARBA" id="ARBA00022771"/>
    </source>
</evidence>
<comment type="caution">
    <text evidence="10">The sequence shown here is derived from an EMBL/GenBank/DDBJ whole genome shotgun (WGS) entry which is preliminary data.</text>
</comment>
<dbReference type="Pfam" id="PF00096">
    <property type="entry name" value="zf-C2H2"/>
    <property type="match status" value="1"/>
</dbReference>
<keyword evidence="2" id="KW-0479">Metal-binding</keyword>
<sequence>MDASQYTATDINTTSVLCPPPPAIMPRPMQQSSPSLPRETLPPLKPQPSAALMRVYGIKPHAPHTPTSTNTPSSQATMSSYQAQQQQHRGSCQQMGRCSHPVQTYSAPFMRPQTTMASSSRLLTAPVPTSGHVLPALRPVPTDSTMPKPDENSPYGRGGVISDGMDEAERPTDAVGSQSHWRLLCSASDCPAVTTSRTYNAKRTFDPVKNVRGKFHCHQCNKTYTRKSRLKLHLLRHKCTLCGKTFSRTKRLKRHFRKCSIRRCKPESIRGPSGQLNHLVSLFFVIWKVSAAALINVLIVFESAPQRHEEACETSPATAKYFQYLDEFDVSTGMPSIPHTAAEQPHLLCNSAMEVYPDSQS</sequence>
<dbReference type="GO" id="GO:0005634">
    <property type="term" value="C:nucleus"/>
    <property type="evidence" value="ECO:0007669"/>
    <property type="project" value="UniProtKB-SubCell"/>
</dbReference>
<feature type="domain" description="C2H2-type" evidence="9">
    <location>
        <begin position="215"/>
        <end position="237"/>
    </location>
</feature>
<feature type="region of interest" description="Disordered" evidence="8">
    <location>
        <begin position="126"/>
        <end position="172"/>
    </location>
</feature>
<dbReference type="PROSITE" id="PS50157">
    <property type="entry name" value="ZINC_FINGER_C2H2_2"/>
    <property type="match status" value="2"/>
</dbReference>
<evidence type="ECO:0000313" key="11">
    <source>
        <dbReference type="Proteomes" id="UP000070054"/>
    </source>
</evidence>
<feature type="compositionally biased region" description="Polar residues" evidence="8">
    <location>
        <begin position="78"/>
        <end position="99"/>
    </location>
</feature>
<dbReference type="PANTHER" id="PTHR24388">
    <property type="entry name" value="ZINC FINGER PROTEIN"/>
    <property type="match status" value="1"/>
</dbReference>
<evidence type="ECO:0000256" key="3">
    <source>
        <dbReference type="ARBA" id="ARBA00022737"/>
    </source>
</evidence>
<evidence type="ECO:0000256" key="7">
    <source>
        <dbReference type="PROSITE-ProRule" id="PRU00042"/>
    </source>
</evidence>
<name>A0A135U7R5_9PEZI</name>
<feature type="compositionally biased region" description="Low complexity" evidence="8">
    <location>
        <begin position="64"/>
        <end position="77"/>
    </location>
</feature>
<dbReference type="InterPro" id="IPR050527">
    <property type="entry name" value="Snail/Krueppel_Znf"/>
</dbReference>
<keyword evidence="11" id="KW-1185">Reference proteome</keyword>
<proteinExistence type="predicted"/>
<feature type="region of interest" description="Disordered" evidence="8">
    <location>
        <begin position="1"/>
        <end position="46"/>
    </location>
</feature>
<dbReference type="SMART" id="SM00355">
    <property type="entry name" value="ZnF_C2H2"/>
    <property type="match status" value="2"/>
</dbReference>
<evidence type="ECO:0000256" key="5">
    <source>
        <dbReference type="ARBA" id="ARBA00022833"/>
    </source>
</evidence>
<dbReference type="OrthoDB" id="5428132at2759"/>
<dbReference type="GO" id="GO:0000981">
    <property type="term" value="F:DNA-binding transcription factor activity, RNA polymerase II-specific"/>
    <property type="evidence" value="ECO:0007669"/>
    <property type="project" value="TreeGrafter"/>
</dbReference>
<keyword evidence="4 7" id="KW-0863">Zinc-finger</keyword>
<dbReference type="Gene3D" id="3.30.160.60">
    <property type="entry name" value="Classic Zinc Finger"/>
    <property type="match status" value="1"/>
</dbReference>
<evidence type="ECO:0000256" key="1">
    <source>
        <dbReference type="ARBA" id="ARBA00004123"/>
    </source>
</evidence>
<keyword evidence="5" id="KW-0862">Zinc</keyword>
<gene>
    <name evidence="10" type="ORF">CNYM01_13812</name>
</gene>
<dbReference type="InterPro" id="IPR013087">
    <property type="entry name" value="Znf_C2H2_type"/>
</dbReference>
<feature type="compositionally biased region" description="Polar residues" evidence="8">
    <location>
        <begin position="1"/>
        <end position="16"/>
    </location>
</feature>
<dbReference type="Proteomes" id="UP000070054">
    <property type="component" value="Unassembled WGS sequence"/>
</dbReference>